<dbReference type="RefSeq" id="XP_070897237.1">
    <property type="nucleotide sequence ID" value="XM_071040736.1"/>
</dbReference>
<comment type="caution">
    <text evidence="1">The sequence shown here is derived from an EMBL/GenBank/DDBJ whole genome shotgun (WGS) entry which is preliminary data.</text>
</comment>
<evidence type="ECO:0000313" key="1">
    <source>
        <dbReference type="EMBL" id="KAL2846543.1"/>
    </source>
</evidence>
<gene>
    <name evidence="1" type="ORF">BJX68DRAFT_240775</name>
</gene>
<accession>A0ABR4K2J3</accession>
<name>A0ABR4K2J3_9EURO</name>
<evidence type="ECO:0000313" key="2">
    <source>
        <dbReference type="Proteomes" id="UP001610444"/>
    </source>
</evidence>
<organism evidence="1 2">
    <name type="scientific">Aspergillus pseudodeflectus</name>
    <dbReference type="NCBI Taxonomy" id="176178"/>
    <lineage>
        <taxon>Eukaryota</taxon>
        <taxon>Fungi</taxon>
        <taxon>Dikarya</taxon>
        <taxon>Ascomycota</taxon>
        <taxon>Pezizomycotina</taxon>
        <taxon>Eurotiomycetes</taxon>
        <taxon>Eurotiomycetidae</taxon>
        <taxon>Eurotiales</taxon>
        <taxon>Aspergillaceae</taxon>
        <taxon>Aspergillus</taxon>
        <taxon>Aspergillus subgen. Nidulantes</taxon>
    </lineage>
</organism>
<proteinExistence type="predicted"/>
<dbReference type="GeneID" id="98155900"/>
<protein>
    <submittedName>
        <fullName evidence="1">Uncharacterized protein</fullName>
    </submittedName>
</protein>
<dbReference type="Proteomes" id="UP001610444">
    <property type="component" value="Unassembled WGS sequence"/>
</dbReference>
<sequence length="174" mass="19897">MVPPSPRRHQLCRPAFALCRQLSLPSTLFPVYPKSIVSPNRRMISLDTQIECLRPLREGPDALCSWSQLMSHHLLLNYICLVRLCIYYALSAECQRDMLRINHSTTSVTSCPKQRSPALIMFVHIKVRLETSPYDPRIFRAYLPSDSWDLESILLSSIGSGVPFSHRGLQCLKE</sequence>
<reference evidence="1 2" key="1">
    <citation type="submission" date="2024-07" db="EMBL/GenBank/DDBJ databases">
        <title>Section-level genome sequencing and comparative genomics of Aspergillus sections Usti and Cavernicolus.</title>
        <authorList>
            <consortium name="Lawrence Berkeley National Laboratory"/>
            <person name="Nybo J.L."/>
            <person name="Vesth T.C."/>
            <person name="Theobald S."/>
            <person name="Frisvad J.C."/>
            <person name="Larsen T.O."/>
            <person name="Kjaerboelling I."/>
            <person name="Rothschild-Mancinelli K."/>
            <person name="Lyhne E.K."/>
            <person name="Kogle M.E."/>
            <person name="Barry K."/>
            <person name="Clum A."/>
            <person name="Na H."/>
            <person name="Ledsgaard L."/>
            <person name="Lin J."/>
            <person name="Lipzen A."/>
            <person name="Kuo A."/>
            <person name="Riley R."/>
            <person name="Mondo S."/>
            <person name="LaButti K."/>
            <person name="Haridas S."/>
            <person name="Pangalinan J."/>
            <person name="Salamov A.A."/>
            <person name="Simmons B.A."/>
            <person name="Magnuson J.K."/>
            <person name="Chen J."/>
            <person name="Drula E."/>
            <person name="Henrissat B."/>
            <person name="Wiebenga A."/>
            <person name="Lubbers R.J."/>
            <person name="Gomes A.C."/>
            <person name="Macurrencykelacurrency M.R."/>
            <person name="Stajich J."/>
            <person name="Grigoriev I.V."/>
            <person name="Mortensen U.H."/>
            <person name="De vries R.P."/>
            <person name="Baker S.E."/>
            <person name="Andersen M.R."/>
        </authorList>
    </citation>
    <scope>NUCLEOTIDE SEQUENCE [LARGE SCALE GENOMIC DNA]</scope>
    <source>
        <strain evidence="1 2">CBS 756.74</strain>
    </source>
</reference>
<dbReference type="EMBL" id="JBFXLR010000032">
    <property type="protein sequence ID" value="KAL2846543.1"/>
    <property type="molecule type" value="Genomic_DNA"/>
</dbReference>
<keyword evidence="2" id="KW-1185">Reference proteome</keyword>